<dbReference type="AlphaFoldDB" id="A0A7W9X367"/>
<keyword evidence="1" id="KW-0812">Transmembrane</keyword>
<dbReference type="Proteomes" id="UP000540787">
    <property type="component" value="Unassembled WGS sequence"/>
</dbReference>
<keyword evidence="2" id="KW-0969">Cilium</keyword>
<keyword evidence="1" id="KW-1133">Transmembrane helix</keyword>
<dbReference type="RefSeq" id="WP_183556311.1">
    <property type="nucleotide sequence ID" value="NZ_JACHBX010000004.1"/>
</dbReference>
<comment type="caution">
    <text evidence="2">The sequence shown here is derived from an EMBL/GenBank/DDBJ whole genome shotgun (WGS) entry which is preliminary data.</text>
</comment>
<reference evidence="2 3" key="1">
    <citation type="submission" date="2020-08" db="EMBL/GenBank/DDBJ databases">
        <title>The Agave Microbiome: Exploring the role of microbial communities in plant adaptations to desert environments.</title>
        <authorList>
            <person name="Partida-Martinez L.P."/>
        </authorList>
    </citation>
    <scope>NUCLEOTIDE SEQUENCE [LARGE SCALE GENOMIC DNA]</scope>
    <source>
        <strain evidence="2 3">AT3.2</strain>
    </source>
</reference>
<accession>A0A7W9X367</accession>
<keyword evidence="2" id="KW-0282">Flagellum</keyword>
<feature type="transmembrane region" description="Helical" evidence="1">
    <location>
        <begin position="41"/>
        <end position="63"/>
    </location>
</feature>
<keyword evidence="3" id="KW-1185">Reference proteome</keyword>
<name>A0A7W9X367_9BURK</name>
<gene>
    <name evidence="2" type="ORF">HD842_003820</name>
</gene>
<sequence length="100" mass="10931">MANDAWSRQVALFSTVHTGRNALPINGTIQTMKAILSTLKYLLIAIGSTLSVAVLVWLAIFLFAQTISIDKAFALIFYPSIVAGVIAPLAWWLRGRKLEA</sequence>
<organism evidence="2 3">
    <name type="scientific">Massilia aurea</name>
    <dbReference type="NCBI Taxonomy" id="373040"/>
    <lineage>
        <taxon>Bacteria</taxon>
        <taxon>Pseudomonadati</taxon>
        <taxon>Pseudomonadota</taxon>
        <taxon>Betaproteobacteria</taxon>
        <taxon>Burkholderiales</taxon>
        <taxon>Oxalobacteraceae</taxon>
        <taxon>Telluria group</taxon>
        <taxon>Massilia</taxon>
    </lineage>
</organism>
<dbReference type="EMBL" id="JACHBX010000004">
    <property type="protein sequence ID" value="MBB6135653.1"/>
    <property type="molecule type" value="Genomic_DNA"/>
</dbReference>
<proteinExistence type="predicted"/>
<evidence type="ECO:0000313" key="3">
    <source>
        <dbReference type="Proteomes" id="UP000540787"/>
    </source>
</evidence>
<keyword evidence="1" id="KW-0472">Membrane</keyword>
<keyword evidence="2" id="KW-0966">Cell projection</keyword>
<protein>
    <submittedName>
        <fullName evidence="2">Flagellar biosynthesis protein FliQ</fullName>
    </submittedName>
</protein>
<evidence type="ECO:0000313" key="2">
    <source>
        <dbReference type="EMBL" id="MBB6135653.1"/>
    </source>
</evidence>
<evidence type="ECO:0000256" key="1">
    <source>
        <dbReference type="SAM" id="Phobius"/>
    </source>
</evidence>
<feature type="transmembrane region" description="Helical" evidence="1">
    <location>
        <begin position="75"/>
        <end position="93"/>
    </location>
</feature>